<dbReference type="Gene3D" id="3.20.20.370">
    <property type="entry name" value="Glycoside hydrolase/deacetylase"/>
    <property type="match status" value="1"/>
</dbReference>
<dbReference type="RefSeq" id="WP_167183494.1">
    <property type="nucleotide sequence ID" value="NZ_JAASQL010000001.1"/>
</dbReference>
<evidence type="ECO:0000313" key="3">
    <source>
        <dbReference type="Proteomes" id="UP000745859"/>
    </source>
</evidence>
<comment type="caution">
    <text evidence="2">The sequence shown here is derived from an EMBL/GenBank/DDBJ whole genome shotgun (WGS) entry which is preliminary data.</text>
</comment>
<feature type="domain" description="DUF7033" evidence="1">
    <location>
        <begin position="93"/>
        <end position="179"/>
    </location>
</feature>
<dbReference type="EMBL" id="JAASQL010000001">
    <property type="protein sequence ID" value="NIJ44097.1"/>
    <property type="molecule type" value="Genomic_DNA"/>
</dbReference>
<dbReference type="Proteomes" id="UP000745859">
    <property type="component" value="Unassembled WGS sequence"/>
</dbReference>
<organism evidence="2 3">
    <name type="scientific">Wenyingzhuangia heitensis</name>
    <dbReference type="NCBI Taxonomy" id="1487859"/>
    <lineage>
        <taxon>Bacteria</taxon>
        <taxon>Pseudomonadati</taxon>
        <taxon>Bacteroidota</taxon>
        <taxon>Flavobacteriia</taxon>
        <taxon>Flavobacteriales</taxon>
        <taxon>Flavobacteriaceae</taxon>
        <taxon>Wenyingzhuangia</taxon>
    </lineage>
</organism>
<proteinExistence type="predicted"/>
<keyword evidence="3" id="KW-1185">Reference proteome</keyword>
<dbReference type="Pfam" id="PF23019">
    <property type="entry name" value="DUF7033"/>
    <property type="match status" value="1"/>
</dbReference>
<evidence type="ECO:0000259" key="1">
    <source>
        <dbReference type="Pfam" id="PF23019"/>
    </source>
</evidence>
<reference evidence="2 3" key="1">
    <citation type="submission" date="2020-03" db="EMBL/GenBank/DDBJ databases">
        <title>Genomic Encyclopedia of Type Strains, Phase IV (KMG-IV): sequencing the most valuable type-strain genomes for metagenomic binning, comparative biology and taxonomic classification.</title>
        <authorList>
            <person name="Goeker M."/>
        </authorList>
    </citation>
    <scope>NUCLEOTIDE SEQUENCE [LARGE SCALE GENOMIC DNA]</scope>
    <source>
        <strain evidence="2 3">DSM 101599</strain>
    </source>
</reference>
<evidence type="ECO:0000313" key="2">
    <source>
        <dbReference type="EMBL" id="NIJ44097.1"/>
    </source>
</evidence>
<protein>
    <recommendedName>
        <fullName evidence="1">DUF7033 domain-containing protein</fullName>
    </recommendedName>
</protein>
<name>A0ABX0U5L1_9FLAO</name>
<sequence>MILVYSDSLSSRLIYILNVVFKYVLGVNYKTTVSLIDFENYKGPKINYSKKNLENSVRIIPVKFLFQNSIQQQNLDVNWIDEVPYFFKTKDGQYDVLASCFWMITRYEEYLPFTPDHHNRFKAEDSLAYKQGFLKIPVVNVWVQELQQKLNIEFPNFIFPQRHFSTLNTLDIDTAYFSKGKGFFYFVGGFLKDIIKKRKENIEVKWSYLKTQKDVYDTYDFIESVSKNIKTHYFFLLGNKSEFDSSVKHTRKCLKKLIQQKAKNHSVGIHPSYVSNQKPELISKEIKRLEKLVGNKITSSRQHFLKLEFPKTYENLIKNGVRVDYSMGFASQVGFRAGICNAYPFYNLKTETQESFWIVPFQVMDGTLNQYLQLSPNKAIDEIKELIDQVKKVDGLFVSLWHNSSLSEKFGWQGWRKVYQEMLLLLK</sequence>
<gene>
    <name evidence="2" type="ORF">FHR24_000536</name>
</gene>
<dbReference type="InterPro" id="IPR054297">
    <property type="entry name" value="DUF7033"/>
</dbReference>
<accession>A0ABX0U5L1</accession>
<dbReference type="CDD" id="cd10931">
    <property type="entry name" value="CE4_u7"/>
    <property type="match status" value="1"/>
</dbReference>